<keyword evidence="1" id="KW-1188">Viral release from host cell</keyword>
<feature type="non-terminal residue" evidence="4">
    <location>
        <position position="1"/>
    </location>
</feature>
<evidence type="ECO:0000259" key="3">
    <source>
        <dbReference type="Pfam" id="PF17289"/>
    </source>
</evidence>
<sequence length="68" mass="8210">VFSHCTRWFEEMRLYHRKDGQIVKQYDDLMDATRYAFMMRRYAKVKPPDAPRKRKFSGPIVGGRAWRG</sequence>
<evidence type="ECO:0000313" key="4">
    <source>
        <dbReference type="EMBL" id="KKK48751.1"/>
    </source>
</evidence>
<dbReference type="AlphaFoldDB" id="A0A0F8YKX2"/>
<feature type="domain" description="Terminase large subunit gp17-like C-terminal" evidence="3">
    <location>
        <begin position="4"/>
        <end position="39"/>
    </location>
</feature>
<evidence type="ECO:0000256" key="1">
    <source>
        <dbReference type="ARBA" id="ARBA00022612"/>
    </source>
</evidence>
<proteinExistence type="predicted"/>
<dbReference type="Pfam" id="PF17289">
    <property type="entry name" value="Terminase_6C"/>
    <property type="match status" value="1"/>
</dbReference>
<gene>
    <name evidence="4" type="ORF">LCGC14_3141960</name>
</gene>
<dbReference type="Gene3D" id="3.30.420.280">
    <property type="match status" value="1"/>
</dbReference>
<name>A0A0F8YKX2_9ZZZZ</name>
<dbReference type="InterPro" id="IPR035421">
    <property type="entry name" value="Terminase_6C"/>
</dbReference>
<evidence type="ECO:0000256" key="2">
    <source>
        <dbReference type="SAM" id="MobiDB-lite"/>
    </source>
</evidence>
<comment type="caution">
    <text evidence="4">The sequence shown here is derived from an EMBL/GenBank/DDBJ whole genome shotgun (WGS) entry which is preliminary data.</text>
</comment>
<dbReference type="EMBL" id="LAZR01068910">
    <property type="protein sequence ID" value="KKK48751.1"/>
    <property type="molecule type" value="Genomic_DNA"/>
</dbReference>
<protein>
    <recommendedName>
        <fullName evidence="3">Terminase large subunit gp17-like C-terminal domain-containing protein</fullName>
    </recommendedName>
</protein>
<reference evidence="4" key="1">
    <citation type="journal article" date="2015" name="Nature">
        <title>Complex archaea that bridge the gap between prokaryotes and eukaryotes.</title>
        <authorList>
            <person name="Spang A."/>
            <person name="Saw J.H."/>
            <person name="Jorgensen S.L."/>
            <person name="Zaremba-Niedzwiedzka K."/>
            <person name="Martijn J."/>
            <person name="Lind A.E."/>
            <person name="van Eijk R."/>
            <person name="Schleper C."/>
            <person name="Guy L."/>
            <person name="Ettema T.J."/>
        </authorList>
    </citation>
    <scope>NUCLEOTIDE SEQUENCE</scope>
</reference>
<feature type="region of interest" description="Disordered" evidence="2">
    <location>
        <begin position="48"/>
        <end position="68"/>
    </location>
</feature>
<accession>A0A0F8YKX2</accession>
<organism evidence="4">
    <name type="scientific">marine sediment metagenome</name>
    <dbReference type="NCBI Taxonomy" id="412755"/>
    <lineage>
        <taxon>unclassified sequences</taxon>
        <taxon>metagenomes</taxon>
        <taxon>ecological metagenomes</taxon>
    </lineage>
</organism>